<feature type="region of interest" description="Disordered" evidence="1">
    <location>
        <begin position="516"/>
        <end position="545"/>
    </location>
</feature>
<feature type="domain" description="RIIa" evidence="3">
    <location>
        <begin position="18"/>
        <end position="56"/>
    </location>
</feature>
<feature type="compositionally biased region" description="Low complexity" evidence="1">
    <location>
        <begin position="425"/>
        <end position="442"/>
    </location>
</feature>
<gene>
    <name evidence="4" type="ORF">AFUS01_LOCUS23191</name>
</gene>
<feature type="compositionally biased region" description="Basic and acidic residues" evidence="1">
    <location>
        <begin position="1119"/>
        <end position="1133"/>
    </location>
</feature>
<evidence type="ECO:0000256" key="2">
    <source>
        <dbReference type="SAM" id="Phobius"/>
    </source>
</evidence>
<feature type="compositionally biased region" description="Low complexity" evidence="1">
    <location>
        <begin position="1216"/>
        <end position="1235"/>
    </location>
</feature>
<dbReference type="OrthoDB" id="26525at2759"/>
<protein>
    <recommendedName>
        <fullName evidence="3">RIIa domain-containing protein</fullName>
    </recommendedName>
</protein>
<feature type="transmembrane region" description="Helical" evidence="2">
    <location>
        <begin position="1284"/>
        <end position="1302"/>
    </location>
</feature>
<keyword evidence="5" id="KW-1185">Reference proteome</keyword>
<feature type="region of interest" description="Disordered" evidence="1">
    <location>
        <begin position="643"/>
        <end position="721"/>
    </location>
</feature>
<name>A0A8J2P1D2_9HEXA</name>
<feature type="region of interest" description="Disordered" evidence="1">
    <location>
        <begin position="420"/>
        <end position="466"/>
    </location>
</feature>
<feature type="compositionally biased region" description="Low complexity" evidence="1">
    <location>
        <begin position="525"/>
        <end position="536"/>
    </location>
</feature>
<feature type="compositionally biased region" description="Polar residues" evidence="1">
    <location>
        <begin position="702"/>
        <end position="712"/>
    </location>
</feature>
<dbReference type="InterPro" id="IPR047579">
    <property type="entry name" value="DD_CABYR_SP17"/>
</dbReference>
<keyword evidence="2" id="KW-0472">Membrane</keyword>
<keyword evidence="2" id="KW-1133">Transmembrane helix</keyword>
<accession>A0A8J2P1D2</accession>
<feature type="region of interest" description="Disordered" evidence="1">
    <location>
        <begin position="1055"/>
        <end position="1263"/>
    </location>
</feature>
<comment type="caution">
    <text evidence="4">The sequence shown here is derived from an EMBL/GenBank/DDBJ whole genome shotgun (WGS) entry which is preliminary data.</text>
</comment>
<evidence type="ECO:0000256" key="1">
    <source>
        <dbReference type="SAM" id="MobiDB-lite"/>
    </source>
</evidence>
<dbReference type="CDD" id="cd12100">
    <property type="entry name" value="DD_CABYR_SP17"/>
    <property type="match status" value="1"/>
</dbReference>
<dbReference type="SMART" id="SM00394">
    <property type="entry name" value="RIIa"/>
    <property type="match status" value="1"/>
</dbReference>
<reference evidence="4" key="1">
    <citation type="submission" date="2021-06" db="EMBL/GenBank/DDBJ databases">
        <authorList>
            <person name="Hodson N. C."/>
            <person name="Mongue J. A."/>
            <person name="Jaron S. K."/>
        </authorList>
    </citation>
    <scope>NUCLEOTIDE SEQUENCE</scope>
</reference>
<dbReference type="Proteomes" id="UP000708208">
    <property type="component" value="Unassembled WGS sequence"/>
</dbReference>
<feature type="region of interest" description="Disordered" evidence="1">
    <location>
        <begin position="61"/>
        <end position="89"/>
    </location>
</feature>
<sequence length="1340" mass="137708">MATTEEESCQGKRFVVPTGLKCLLEEMSREVLRNQPENIYLFLANYLEEKCRKQCGPECSKDEGSGTGVMPRTTNADINPSLKGEALTGTTQGYAPKIDEVAPFGYGVDGQPIPGPNRDAPFGYGPDGKPLTSLDPRAPNGYGPDGKPLAGAACVAPYGYDKDGKPLKKPDPYAPFGYHLLDGLPVATNDPTAPFGFGLDGNPLETRDPDAPLGYDVVGRPNTYPETVSFCGEKDYPGGLEAAQARNMPGIGQAEQKNQQQDAYSGDFSATSQDAQIQTGPAGALNNFNGQPFAGDANANSIQGLYDASSAGHPVPQDAYSRLDQSITQGLDQQESQVGRAQVPGQCDGGSVVFIGGPGTNLLLSYNPCCADTQAPINHMANAVSCGVQFGGQAGLVLQGINNNAPPAAGNRIGLTDYVTNPCFGPRQQQSGQSQSQPQASRTGTTGDGAETTVSETNVLAGGPDTEADSEALVMDEEDTADILEVIEDPAGTADIPEDTEDQAGTVGIADSRDQAFSEEGAQEASSSVATAAPSAGGIPITNDDNVSIEGAGGEEVVPIAGQDSAVIQASKAGISVTATPKQSQPIGLEDEATSNLEALSVSTTTAIVSKRTISMKASPKQSQTIGQEGETAANMGALTASTTTAAASKPSMSVSATPKQSQPIGQDGGPATDIGAISASSTAANPSEPTIPPPASPKKSQPVSQALSVASTIKGPATKPRQRCIPKELWQYVPITGGGVCPREAESAAGAPKIPPRQAGLAKLQVSKGCTQGSMSEYVEDILNRAKDIILSTRKYCGGAAPSGILPNGLGGQSAYSTGQGNEQPAICGNGGLAEPVGPGIMGKYLKEMAPQYQKMFARVLSPEDQTTLTLLTTVGTLLDTIEDTGLTRMDPVQLCSDKTLRELADVGEKMLLGLKEHLIKVRATPPENLTSSDPFMAQITREAYEALEIGAESLEVAVGLLRDVTNLCGELSEHPELLQQCAVDLEAARKKNESQYREIAIKQEEACKQAAAQQSIESSNQGSDTADVNTLKAEASSLDGDSTDQDMVVAEGENLGIGDTTGTPGEGEDEDEDSVKGVTQDEAIGNASPSTQDEALSAAGQEADDYGNQGVTSEGETANRDQNDSENKDGPPEGLAAKSGGVENGLRNQDGSDRTSSGNNGPSADGLATNNSQKASGNNVPQVDAGSANNSQKDSGNKVPGADAGLSQKEASAAKDGAGAATTSKGAAADTSSNNKDASGRGLFPSDAGTKEKALTDSSGRSLAISSPGNNVLSVRSSGGRIMFITVSFVVGMVVGYAIARSFGLWDFIITGISQPPGVLGANGVFGGCPPSSAICEA</sequence>
<evidence type="ECO:0000259" key="3">
    <source>
        <dbReference type="SMART" id="SM00394"/>
    </source>
</evidence>
<dbReference type="Pfam" id="PF02197">
    <property type="entry name" value="RIIa"/>
    <property type="match status" value="1"/>
</dbReference>
<dbReference type="InterPro" id="IPR003117">
    <property type="entry name" value="cAMP_dep_PK_reg_su_I/II_a/b"/>
</dbReference>
<dbReference type="EMBL" id="CAJVCH010277035">
    <property type="protein sequence ID" value="CAG7734823.1"/>
    <property type="molecule type" value="Genomic_DNA"/>
</dbReference>
<feature type="compositionally biased region" description="Polar residues" evidence="1">
    <location>
        <begin position="651"/>
        <end position="665"/>
    </location>
</feature>
<keyword evidence="2" id="KW-0812">Transmembrane</keyword>
<evidence type="ECO:0000313" key="5">
    <source>
        <dbReference type="Proteomes" id="UP000708208"/>
    </source>
</evidence>
<proteinExistence type="predicted"/>
<evidence type="ECO:0000313" key="4">
    <source>
        <dbReference type="EMBL" id="CAG7734823.1"/>
    </source>
</evidence>
<organism evidence="4 5">
    <name type="scientific">Allacma fusca</name>
    <dbReference type="NCBI Taxonomy" id="39272"/>
    <lineage>
        <taxon>Eukaryota</taxon>
        <taxon>Metazoa</taxon>
        <taxon>Ecdysozoa</taxon>
        <taxon>Arthropoda</taxon>
        <taxon>Hexapoda</taxon>
        <taxon>Collembola</taxon>
        <taxon>Symphypleona</taxon>
        <taxon>Sminthuridae</taxon>
        <taxon>Allacma</taxon>
    </lineage>
</organism>
<feature type="compositionally biased region" description="Polar residues" evidence="1">
    <location>
        <begin position="1148"/>
        <end position="1196"/>
    </location>
</feature>